<evidence type="ECO:0000256" key="1">
    <source>
        <dbReference type="SAM" id="Phobius"/>
    </source>
</evidence>
<dbReference type="AlphaFoldDB" id="Q9M2A8"/>
<dbReference type="Proteomes" id="UP000006548">
    <property type="component" value="Chromosome 3"/>
</dbReference>
<evidence type="ECO:0000313" key="4">
    <source>
        <dbReference type="EMBL" id="CAB86439.1"/>
    </source>
</evidence>
<reference evidence="4" key="3">
    <citation type="submission" date="2000-04" db="EMBL/GenBank/DDBJ databases">
        <authorList>
            <person name="EU Arabidopsis sequencing project"/>
        </authorList>
    </citation>
    <scope>NUCLEOTIDE SEQUENCE</scope>
</reference>
<reference evidence="4" key="2">
    <citation type="submission" date="2000-02" db="EMBL/GenBank/DDBJ databases">
        <authorList>
            <person name="Monfort A."/>
            <person name="Casacuberta E."/>
            <person name="Puigdomenech P."/>
            <person name="Mewes H.W."/>
            <person name="Rudd S."/>
            <person name="Lemcke K."/>
            <person name="Mayer K.F.X."/>
            <person name="Quetier F."/>
            <person name="Salanoubat M."/>
        </authorList>
    </citation>
    <scope>NUCLEOTIDE SEQUENCE</scope>
</reference>
<protein>
    <submittedName>
        <fullName evidence="3">Pentatricopeptide repeat (PPR) superfamily protein</fullName>
    </submittedName>
</protein>
<keyword evidence="1" id="KW-0812">Transmembrane</keyword>
<dbReference type="Araport" id="AT3G42560"/>
<reference evidence="5" key="6">
    <citation type="journal article" date="2017" name="Plant J.">
        <title>Araport11: a complete reannotation of the Arabidopsis thaliana reference genome.</title>
        <authorList>
            <person name="Cheng C.Y."/>
            <person name="Krishnakumar V."/>
            <person name="Chan A.P."/>
            <person name="Thibaud-Nissen F."/>
            <person name="Schobel S."/>
            <person name="Town C.D."/>
        </authorList>
    </citation>
    <scope>GENOME REANNOTATION</scope>
    <source>
        <strain evidence="5">cv. Columbia</strain>
    </source>
</reference>
<evidence type="ECO:0000313" key="3">
    <source>
        <dbReference type="EMBL" id="AEE77738.1"/>
    </source>
</evidence>
<keyword evidence="5" id="KW-1185">Reference proteome</keyword>
<dbReference type="eggNOG" id="KOG4197">
    <property type="taxonomic scope" value="Eukaryota"/>
</dbReference>
<name>Q9M2A8_ARATH</name>
<keyword evidence="1" id="KW-1133">Transmembrane helix</keyword>
<dbReference type="KEGG" id="ath:AT3G42560"/>
<sequence>MENEGIEPNLIMSNVLVNAFGTAGSTWKLSLFIIILKKLYVYLIRAIKLLGYTPDVVTYSTLMKAFTRPKKYEKGNGSFWVYGRSESKTAIAKCFYGS</sequence>
<feature type="transmembrane region" description="Helical" evidence="1">
    <location>
        <begin position="15"/>
        <end position="36"/>
    </location>
</feature>
<dbReference type="TAIR" id="AT3G42560"/>
<dbReference type="OMA" id="IAKCFYG"/>
<dbReference type="HOGENOM" id="CLU_2472144_0_0_1"/>
<keyword evidence="1" id="KW-0472">Membrane</keyword>
<dbReference type="Gene3D" id="1.25.40.10">
    <property type="entry name" value="Tetratricopeptide repeat domain"/>
    <property type="match status" value="1"/>
</dbReference>
<organism evidence="4">
    <name type="scientific">Arabidopsis thaliana</name>
    <name type="common">Mouse-ear cress</name>
    <dbReference type="NCBI Taxonomy" id="3702"/>
    <lineage>
        <taxon>Eukaryota</taxon>
        <taxon>Viridiplantae</taxon>
        <taxon>Streptophyta</taxon>
        <taxon>Embryophyta</taxon>
        <taxon>Tracheophyta</taxon>
        <taxon>Spermatophyta</taxon>
        <taxon>Magnoliopsida</taxon>
        <taxon>eudicotyledons</taxon>
        <taxon>Gunneridae</taxon>
        <taxon>Pentapetalae</taxon>
        <taxon>rosids</taxon>
        <taxon>malvids</taxon>
        <taxon>Brassicales</taxon>
        <taxon>Brassicaceae</taxon>
        <taxon>Camelineae</taxon>
        <taxon>Arabidopsis</taxon>
    </lineage>
</organism>
<accession>Q9M2A8</accession>
<gene>
    <name evidence="4" type="primary">T12K4_10</name>
    <name evidence="2 3" type="ordered locus">At3g42560</name>
</gene>
<reference evidence="3" key="4">
    <citation type="submission" date="2011-02" db="EMBL/GenBank/DDBJ databases">
        <authorList>
            <consortium name="TAIR"/>
            <person name="Swarbreck D."/>
            <person name="Lamesch P."/>
            <person name="Wilks C."/>
            <person name="Huala E."/>
        </authorList>
    </citation>
    <scope>NUCLEOTIDE SEQUENCE</scope>
</reference>
<reference evidence="3" key="5">
    <citation type="submission" date="2016-05" db="EMBL/GenBank/DDBJ databases">
        <authorList>
            <person name="Krishnakumar V."/>
            <person name="Cheng C.-Y."/>
            <person name="Chan A.P."/>
            <person name="Schobel S."/>
            <person name="Kim M."/>
            <person name="Ferlanti E.S."/>
            <person name="Belyaeva I."/>
            <person name="Rosen B.D."/>
            <person name="Micklem G."/>
            <person name="Miller J.R."/>
            <person name="Vaughn M."/>
            <person name="Town C.D."/>
        </authorList>
    </citation>
    <scope>NUCLEOTIDE SEQUENCE</scope>
</reference>
<dbReference type="PaxDb" id="3702-AT3G42560.1"/>
<evidence type="ECO:0000313" key="5">
    <source>
        <dbReference type="Proteomes" id="UP000006548"/>
    </source>
</evidence>
<dbReference type="InterPro" id="IPR011990">
    <property type="entry name" value="TPR-like_helical_dom_sf"/>
</dbReference>
<dbReference type="PIR" id="T47314">
    <property type="entry name" value="T47314"/>
</dbReference>
<proteinExistence type="predicted"/>
<dbReference type="EMBL" id="AL138640">
    <property type="protein sequence ID" value="CAB86439.1"/>
    <property type="molecule type" value="Genomic_DNA"/>
</dbReference>
<reference evidence="3 5" key="1">
    <citation type="journal article" date="2000" name="Nature">
        <title>Sequence and analysis of chromosome 3 of the plant Arabidopsis thaliana.</title>
        <authorList>
            <consortium name="European Union Chromosome 3 Arabidopsis Sequencing Consortium"/>
            <consortium name="Institute for Genomic Research"/>
            <consortium name="Kazusa DNA Research Institute"/>
            <person name="Salanoubat M."/>
            <person name="Lemcke K."/>
            <person name="Rieger M."/>
            <person name="Ansorge W."/>
            <person name="Unseld M."/>
            <person name="Fartmann B."/>
            <person name="Valle G."/>
            <person name="Blocker H."/>
            <person name="Perez-Alonso M."/>
            <person name="Obermaier B."/>
            <person name="Delseny M."/>
            <person name="Boutry M."/>
            <person name="Grivell L.A."/>
            <person name="Mache R."/>
            <person name="Puigdomenech P."/>
            <person name="De Simone V."/>
            <person name="Choisne N."/>
            <person name="Artiguenave F."/>
            <person name="Robert C."/>
            <person name="Brottier P."/>
            <person name="Wincker P."/>
            <person name="Cattolico L."/>
            <person name="Weissenbach J."/>
            <person name="Saurin W."/>
            <person name="Quetier F."/>
            <person name="Schafer M."/>
            <person name="Muller-Auer S."/>
            <person name="Gabel C."/>
            <person name="Fuchs M."/>
            <person name="Benes V."/>
            <person name="Wurmbach E."/>
            <person name="Drzonek H."/>
            <person name="Erfle H."/>
            <person name="Jordan N."/>
            <person name="Bangert S."/>
            <person name="Wiedelmann R."/>
            <person name="Kranz H."/>
            <person name="Voss H."/>
            <person name="Holland R."/>
            <person name="Brandt P."/>
            <person name="Nyakatura G."/>
            <person name="Vezzi A."/>
            <person name="D'Angelo M."/>
            <person name="Pallavicini A."/>
            <person name="Toppo S."/>
            <person name="Simionati B."/>
            <person name="Conrad A."/>
            <person name="Hornischer K."/>
            <person name="Kauer G."/>
            <person name="Lohnert T.H."/>
            <person name="Nordsiek G."/>
            <person name="Reichelt J."/>
            <person name="Scharfe M."/>
            <person name="Schon O."/>
            <person name="Bargues M."/>
            <person name="Terol J."/>
            <person name="Climent J."/>
            <person name="Navarro P."/>
            <person name="Collado C."/>
            <person name="Perez-Perez A."/>
            <person name="Ottenwalder B."/>
            <person name="Duchemin D."/>
            <person name="Cooke R."/>
            <person name="Laudie M."/>
            <person name="Berger-Llauro C."/>
            <person name="Purnelle B."/>
            <person name="Masuy D."/>
            <person name="de Haan M."/>
            <person name="Maarse A.C."/>
            <person name="Alcaraz J.P."/>
            <person name="Cottet A."/>
            <person name="Casacuberta E."/>
            <person name="Monfort A."/>
            <person name="Argiriou A."/>
            <person name="flores M."/>
            <person name="Liguori R."/>
            <person name="Vitale D."/>
            <person name="Mannhaupt G."/>
            <person name="Haase D."/>
            <person name="Schoof H."/>
            <person name="Rudd S."/>
            <person name="Zaccaria P."/>
            <person name="Mewes H.W."/>
            <person name="Mayer K.F."/>
            <person name="Kaul S."/>
            <person name="Town C.D."/>
            <person name="Koo H.L."/>
            <person name="Tallon L.J."/>
            <person name="Jenkins J."/>
            <person name="Rooney T."/>
            <person name="Rizzo M."/>
            <person name="Walts A."/>
            <person name="Utterback T."/>
            <person name="Fujii C.Y."/>
            <person name="Shea T.P."/>
            <person name="Creasy T.H."/>
            <person name="Haas B."/>
            <person name="Maiti R."/>
            <person name="Wu D."/>
            <person name="Peterson J."/>
            <person name="Van Aken S."/>
            <person name="Pai G."/>
            <person name="Militscher J."/>
            <person name="Sellers P."/>
            <person name="Gill J.E."/>
            <person name="Feldblyum T.V."/>
            <person name="Preuss D."/>
            <person name="Lin X."/>
            <person name="Nierman W.C."/>
            <person name="Salzberg S.L."/>
            <person name="White O."/>
            <person name="Venter J.C."/>
            <person name="Fraser C.M."/>
            <person name="Kaneko T."/>
            <person name="Nakamura Y."/>
            <person name="Sato S."/>
            <person name="Kato T."/>
            <person name="Asamizu E."/>
            <person name="Sasamoto S."/>
            <person name="Kimura T."/>
            <person name="Idesawa K."/>
            <person name="Kawashima K."/>
            <person name="Kishida Y."/>
            <person name="Kiyokawa C."/>
            <person name="Kohara M."/>
            <person name="Matsumoto M."/>
            <person name="Matsuno A."/>
            <person name="Muraki A."/>
            <person name="Nakayama S."/>
            <person name="Nakazaki N."/>
            <person name="Shinpo S."/>
            <person name="Takeuchi C."/>
            <person name="Wada T."/>
            <person name="Watanabe A."/>
            <person name="Yamada M."/>
            <person name="Yasuda M."/>
            <person name="Tabata S."/>
        </authorList>
    </citation>
    <scope>NUCLEOTIDE SEQUENCE [LARGE SCALE GENOMIC DNA]</scope>
    <source>
        <strain evidence="5">cv. Columbia</strain>
    </source>
</reference>
<dbReference type="RefSeq" id="NP_189842.1">
    <property type="nucleotide sequence ID" value="NM_114123.1"/>
</dbReference>
<dbReference type="EMBL" id="CP002686">
    <property type="protein sequence ID" value="AEE77738.1"/>
    <property type="molecule type" value="Genomic_DNA"/>
</dbReference>
<evidence type="ECO:0000313" key="2">
    <source>
        <dbReference type="Araport" id="AT3G42560"/>
    </source>
</evidence>
<dbReference type="GeneID" id="823268"/>